<dbReference type="KEGG" id="cmet:K6K41_14850"/>
<feature type="chain" id="PRO_5039250205" description="DUF4148 domain-containing protein" evidence="1">
    <location>
        <begin position="25"/>
        <end position="105"/>
    </location>
</feature>
<evidence type="ECO:0000256" key="1">
    <source>
        <dbReference type="SAM" id="SignalP"/>
    </source>
</evidence>
<evidence type="ECO:0008006" key="4">
    <source>
        <dbReference type="Google" id="ProtNLM"/>
    </source>
</evidence>
<accession>A0A9E6UND0</accession>
<keyword evidence="1" id="KW-0732">Signal</keyword>
<evidence type="ECO:0000313" key="3">
    <source>
        <dbReference type="Proteomes" id="UP000825701"/>
    </source>
</evidence>
<sequence>MKILIASLALAAAGLWASAPQAKAESTYWQDRWEGRGYYDPQAYPRHRRDHVDIRVRKRARAEAYGSEPFAKRSYNGPVYQSQEEVQQSVYDFSTGGFGNIKSYR</sequence>
<organism evidence="2 3">
    <name type="scientific">Chenggangzhangella methanolivorans</name>
    <dbReference type="NCBI Taxonomy" id="1437009"/>
    <lineage>
        <taxon>Bacteria</taxon>
        <taxon>Pseudomonadati</taxon>
        <taxon>Pseudomonadota</taxon>
        <taxon>Alphaproteobacteria</taxon>
        <taxon>Hyphomicrobiales</taxon>
        <taxon>Methylopilaceae</taxon>
        <taxon>Chenggangzhangella</taxon>
    </lineage>
</organism>
<feature type="signal peptide" evidence="1">
    <location>
        <begin position="1"/>
        <end position="24"/>
    </location>
</feature>
<reference evidence="2" key="1">
    <citation type="submission" date="2021-08" db="EMBL/GenBank/DDBJ databases">
        <authorList>
            <person name="Zhang H."/>
            <person name="Xu M."/>
            <person name="Yu Z."/>
            <person name="Yang L."/>
            <person name="Cai Y."/>
        </authorList>
    </citation>
    <scope>NUCLEOTIDE SEQUENCE</scope>
    <source>
        <strain evidence="2">CHL1</strain>
    </source>
</reference>
<dbReference type="Proteomes" id="UP000825701">
    <property type="component" value="Chromosome"/>
</dbReference>
<keyword evidence="3" id="KW-1185">Reference proteome</keyword>
<gene>
    <name evidence="2" type="ORF">K6K41_14850</name>
</gene>
<dbReference type="EMBL" id="CP081869">
    <property type="protein sequence ID" value="QZN98384.1"/>
    <property type="molecule type" value="Genomic_DNA"/>
</dbReference>
<evidence type="ECO:0000313" key="2">
    <source>
        <dbReference type="EMBL" id="QZN98384.1"/>
    </source>
</evidence>
<dbReference type="AlphaFoldDB" id="A0A9E6UND0"/>
<protein>
    <recommendedName>
        <fullName evidence="4">DUF4148 domain-containing protein</fullName>
    </recommendedName>
</protein>
<proteinExistence type="predicted"/>
<name>A0A9E6UND0_9HYPH</name>
<dbReference type="RefSeq" id="WP_261401294.1">
    <property type="nucleotide sequence ID" value="NZ_CP081869.1"/>
</dbReference>